<evidence type="ECO:0000259" key="2">
    <source>
        <dbReference type="Pfam" id="PF26640"/>
    </source>
</evidence>
<evidence type="ECO:0000313" key="4">
    <source>
        <dbReference type="Proteomes" id="UP001302126"/>
    </source>
</evidence>
<name>A0AAN7ADF4_9PEZI</name>
<evidence type="ECO:0000313" key="3">
    <source>
        <dbReference type="EMBL" id="KAK4183098.1"/>
    </source>
</evidence>
<organism evidence="3 4">
    <name type="scientific">Podospora australis</name>
    <dbReference type="NCBI Taxonomy" id="1536484"/>
    <lineage>
        <taxon>Eukaryota</taxon>
        <taxon>Fungi</taxon>
        <taxon>Dikarya</taxon>
        <taxon>Ascomycota</taxon>
        <taxon>Pezizomycotina</taxon>
        <taxon>Sordariomycetes</taxon>
        <taxon>Sordariomycetidae</taxon>
        <taxon>Sordariales</taxon>
        <taxon>Podosporaceae</taxon>
        <taxon>Podospora</taxon>
    </lineage>
</organism>
<dbReference type="EMBL" id="MU864578">
    <property type="protein sequence ID" value="KAK4183098.1"/>
    <property type="molecule type" value="Genomic_DNA"/>
</dbReference>
<keyword evidence="4" id="KW-1185">Reference proteome</keyword>
<protein>
    <recommendedName>
        <fullName evidence="5">Heterokaryon incompatibility domain-containing protein</fullName>
    </recommendedName>
</protein>
<feature type="domain" description="Heterokaryon incompatibility" evidence="1">
    <location>
        <begin position="36"/>
        <end position="83"/>
    </location>
</feature>
<evidence type="ECO:0008006" key="5">
    <source>
        <dbReference type="Google" id="ProtNLM"/>
    </source>
</evidence>
<dbReference type="InterPro" id="IPR058525">
    <property type="entry name" value="DUF8212"/>
</dbReference>
<accession>A0AAN7ADF4</accession>
<gene>
    <name evidence="3" type="ORF">QBC35DRAFT_518450</name>
</gene>
<dbReference type="AlphaFoldDB" id="A0AAN7ADF4"/>
<proteinExistence type="predicted"/>
<dbReference type="Pfam" id="PF06985">
    <property type="entry name" value="HET"/>
    <property type="match status" value="1"/>
</dbReference>
<dbReference type="InterPro" id="IPR010730">
    <property type="entry name" value="HET"/>
</dbReference>
<evidence type="ECO:0000259" key="1">
    <source>
        <dbReference type="Pfam" id="PF06985"/>
    </source>
</evidence>
<sequence>MRLLNTKTRRLEEFADDTPLYAILSHRWGDDEAASHGFTYVWIDTCCIDKTSSAELSEAIDSMYRWYQEATVCYAYLADVECNGYDLQSGTDPHDWFGRGWMRQELIAPSLVVFFNKSWGKVGTKSTLCSLVSEITGIPDDILTGERNVEDASVAQRMSWAAWRRTTRAEDRAYCLMGIFGVNMPMLYGEGGTNAFMRLQEEILKFSNDHSIFAWSTGGGSSMENYRDLLAPSPAYFRNSGWVVEPSEIGVTVDFSSGTITVDKRGIHLELTLRSGKLASHGDQTVAESLIGLGFGLNVSNSTEGTPLNMALQNGQGFTSAAERQLTTANNFNLEVLADPYGCLV</sequence>
<dbReference type="Proteomes" id="UP001302126">
    <property type="component" value="Unassembled WGS sequence"/>
</dbReference>
<feature type="domain" description="DUF8212" evidence="2">
    <location>
        <begin position="194"/>
        <end position="217"/>
    </location>
</feature>
<reference evidence="3" key="1">
    <citation type="journal article" date="2023" name="Mol. Phylogenet. Evol.">
        <title>Genome-scale phylogeny and comparative genomics of the fungal order Sordariales.</title>
        <authorList>
            <person name="Hensen N."/>
            <person name="Bonometti L."/>
            <person name="Westerberg I."/>
            <person name="Brannstrom I.O."/>
            <person name="Guillou S."/>
            <person name="Cros-Aarteil S."/>
            <person name="Calhoun S."/>
            <person name="Haridas S."/>
            <person name="Kuo A."/>
            <person name="Mondo S."/>
            <person name="Pangilinan J."/>
            <person name="Riley R."/>
            <person name="LaButti K."/>
            <person name="Andreopoulos B."/>
            <person name="Lipzen A."/>
            <person name="Chen C."/>
            <person name="Yan M."/>
            <person name="Daum C."/>
            <person name="Ng V."/>
            <person name="Clum A."/>
            <person name="Steindorff A."/>
            <person name="Ohm R.A."/>
            <person name="Martin F."/>
            <person name="Silar P."/>
            <person name="Natvig D.O."/>
            <person name="Lalanne C."/>
            <person name="Gautier V."/>
            <person name="Ament-Velasquez S.L."/>
            <person name="Kruys A."/>
            <person name="Hutchinson M.I."/>
            <person name="Powell A.J."/>
            <person name="Barry K."/>
            <person name="Miller A.N."/>
            <person name="Grigoriev I.V."/>
            <person name="Debuchy R."/>
            <person name="Gladieux P."/>
            <person name="Hiltunen Thoren M."/>
            <person name="Johannesson H."/>
        </authorList>
    </citation>
    <scope>NUCLEOTIDE SEQUENCE</scope>
    <source>
        <strain evidence="3">PSN309</strain>
    </source>
</reference>
<reference evidence="3" key="2">
    <citation type="submission" date="2023-05" db="EMBL/GenBank/DDBJ databases">
        <authorList>
            <consortium name="Lawrence Berkeley National Laboratory"/>
            <person name="Steindorff A."/>
            <person name="Hensen N."/>
            <person name="Bonometti L."/>
            <person name="Westerberg I."/>
            <person name="Brannstrom I.O."/>
            <person name="Guillou S."/>
            <person name="Cros-Aarteil S."/>
            <person name="Calhoun S."/>
            <person name="Haridas S."/>
            <person name="Kuo A."/>
            <person name="Mondo S."/>
            <person name="Pangilinan J."/>
            <person name="Riley R."/>
            <person name="Labutti K."/>
            <person name="Andreopoulos B."/>
            <person name="Lipzen A."/>
            <person name="Chen C."/>
            <person name="Yanf M."/>
            <person name="Daum C."/>
            <person name="Ng V."/>
            <person name="Clum A."/>
            <person name="Ohm R."/>
            <person name="Martin F."/>
            <person name="Silar P."/>
            <person name="Natvig D."/>
            <person name="Lalanne C."/>
            <person name="Gautier V."/>
            <person name="Ament-Velasquez S.L."/>
            <person name="Kruys A."/>
            <person name="Hutchinson M.I."/>
            <person name="Powell A.J."/>
            <person name="Barry K."/>
            <person name="Miller A.N."/>
            <person name="Grigoriev I.V."/>
            <person name="Debuchy R."/>
            <person name="Gladieux P."/>
            <person name="Thoren M.H."/>
            <person name="Johannesson H."/>
        </authorList>
    </citation>
    <scope>NUCLEOTIDE SEQUENCE</scope>
    <source>
        <strain evidence="3">PSN309</strain>
    </source>
</reference>
<dbReference type="Pfam" id="PF26640">
    <property type="entry name" value="DUF8212"/>
    <property type="match status" value="1"/>
</dbReference>
<comment type="caution">
    <text evidence="3">The sequence shown here is derived from an EMBL/GenBank/DDBJ whole genome shotgun (WGS) entry which is preliminary data.</text>
</comment>
<dbReference type="PANTHER" id="PTHR10622:SF10">
    <property type="entry name" value="HET DOMAIN-CONTAINING PROTEIN"/>
    <property type="match status" value="1"/>
</dbReference>
<dbReference type="PANTHER" id="PTHR10622">
    <property type="entry name" value="HET DOMAIN-CONTAINING PROTEIN"/>
    <property type="match status" value="1"/>
</dbReference>